<feature type="signal peptide" evidence="1">
    <location>
        <begin position="1"/>
        <end position="20"/>
    </location>
</feature>
<keyword evidence="2" id="KW-0121">Carboxypeptidase</keyword>
<gene>
    <name evidence="2" type="ORF">EI293_07950</name>
</gene>
<feature type="chain" id="PRO_5019129481" evidence="1">
    <location>
        <begin position="21"/>
        <end position="156"/>
    </location>
</feature>
<evidence type="ECO:0000313" key="3">
    <source>
        <dbReference type="Proteomes" id="UP000270291"/>
    </source>
</evidence>
<reference evidence="2 3" key="1">
    <citation type="submission" date="2018-12" db="EMBL/GenBank/DDBJ databases">
        <authorList>
            <person name="Feng G."/>
            <person name="Zhu H."/>
        </authorList>
    </citation>
    <scope>NUCLEOTIDE SEQUENCE [LARGE SCALE GENOMIC DNA]</scope>
    <source>
        <strain evidence="2 3">LMG 26000</strain>
    </source>
</reference>
<accession>A0A428KDE6</accession>
<keyword evidence="2" id="KW-0645">Protease</keyword>
<dbReference type="Proteomes" id="UP000270291">
    <property type="component" value="Unassembled WGS sequence"/>
</dbReference>
<proteinExistence type="predicted"/>
<sequence length="156" mass="16728">MKTSFAFRALLGFSLLSATAAQLPAQAADTAPRRGTVSGRLFDGQSQEPIPHAYVVLLRAADGRFVKSVETDANGHFRATGLPLGTYTVRTTVLGYHKFGPVLALRAGQPAHTLGTVVMVPLNMPLVARADKKAWAKRSAPVAELEPRRPAVRVRS</sequence>
<evidence type="ECO:0000313" key="2">
    <source>
        <dbReference type="EMBL" id="RSK44450.1"/>
    </source>
</evidence>
<evidence type="ECO:0000256" key="1">
    <source>
        <dbReference type="SAM" id="SignalP"/>
    </source>
</evidence>
<organism evidence="2 3">
    <name type="scientific">Hymenobacter perfusus</name>
    <dbReference type="NCBI Taxonomy" id="1236770"/>
    <lineage>
        <taxon>Bacteria</taxon>
        <taxon>Pseudomonadati</taxon>
        <taxon>Bacteroidota</taxon>
        <taxon>Cytophagia</taxon>
        <taxon>Cytophagales</taxon>
        <taxon>Hymenobacteraceae</taxon>
        <taxon>Hymenobacter</taxon>
    </lineage>
</organism>
<keyword evidence="3" id="KW-1185">Reference proteome</keyword>
<dbReference type="Pfam" id="PF13620">
    <property type="entry name" value="CarboxypepD_reg"/>
    <property type="match status" value="1"/>
</dbReference>
<dbReference type="SUPFAM" id="SSF49478">
    <property type="entry name" value="Cna protein B-type domain"/>
    <property type="match status" value="1"/>
</dbReference>
<keyword evidence="2" id="KW-0378">Hydrolase</keyword>
<dbReference type="EMBL" id="RWIU01000002">
    <property type="protein sequence ID" value="RSK44450.1"/>
    <property type="molecule type" value="Genomic_DNA"/>
</dbReference>
<dbReference type="AlphaFoldDB" id="A0A428KDE6"/>
<dbReference type="OrthoDB" id="881540at2"/>
<comment type="caution">
    <text evidence="2">The sequence shown here is derived from an EMBL/GenBank/DDBJ whole genome shotgun (WGS) entry which is preliminary data.</text>
</comment>
<protein>
    <submittedName>
        <fullName evidence="2">Carboxypeptidase regulatory-like domain-containing protein</fullName>
    </submittedName>
</protein>
<dbReference type="Gene3D" id="2.60.40.1120">
    <property type="entry name" value="Carboxypeptidase-like, regulatory domain"/>
    <property type="match status" value="1"/>
</dbReference>
<name>A0A428KDE6_9BACT</name>
<dbReference type="GO" id="GO:0004180">
    <property type="term" value="F:carboxypeptidase activity"/>
    <property type="evidence" value="ECO:0007669"/>
    <property type="project" value="UniProtKB-KW"/>
</dbReference>
<dbReference type="RefSeq" id="WP_125436608.1">
    <property type="nucleotide sequence ID" value="NZ_RWIU01000002.1"/>
</dbReference>
<keyword evidence="1" id="KW-0732">Signal</keyword>